<dbReference type="OrthoDB" id="122998at2157"/>
<reference evidence="2 3" key="1">
    <citation type="submission" date="2020-06" db="EMBL/GenBank/DDBJ databases">
        <title>Methanolobus halotolerans sp. nov., isolated from a saline lake Tus in Siberia.</title>
        <authorList>
            <person name="Shen Y."/>
            <person name="Chen S.-C."/>
            <person name="Lai M.-C."/>
            <person name="Huang H.-H."/>
            <person name="Chiu H.-H."/>
            <person name="Tang S.-L."/>
            <person name="Rogozin D.Y."/>
            <person name="Degermendzhy A.G."/>
        </authorList>
    </citation>
    <scope>NUCLEOTIDE SEQUENCE [LARGE SCALE GENOMIC DNA]</scope>
    <source>
        <strain evidence="2 3">DSM 21339</strain>
    </source>
</reference>
<proteinExistence type="predicted"/>
<keyword evidence="1" id="KW-1133">Transmembrane helix</keyword>
<accession>A0A7D5I2T8</accession>
<feature type="transmembrane region" description="Helical" evidence="1">
    <location>
        <begin position="21"/>
        <end position="40"/>
    </location>
</feature>
<evidence type="ECO:0000313" key="3">
    <source>
        <dbReference type="Proteomes" id="UP000509594"/>
    </source>
</evidence>
<dbReference type="AlphaFoldDB" id="A0A7D5I2T8"/>
<keyword evidence="1" id="KW-0812">Transmembrane</keyword>
<keyword evidence="1" id="KW-0472">Membrane</keyword>
<protein>
    <submittedName>
        <fullName evidence="2">Sodium:proton antiporter</fullName>
    </submittedName>
</protein>
<dbReference type="RefSeq" id="WP_176963871.1">
    <property type="nucleotide sequence ID" value="NZ_CP058215.1"/>
</dbReference>
<evidence type="ECO:0000256" key="1">
    <source>
        <dbReference type="SAM" id="Phobius"/>
    </source>
</evidence>
<organism evidence="2 3">
    <name type="scientific">Methanolobus zinderi</name>
    <dbReference type="NCBI Taxonomy" id="536044"/>
    <lineage>
        <taxon>Archaea</taxon>
        <taxon>Methanobacteriati</taxon>
        <taxon>Methanobacteriota</taxon>
        <taxon>Stenosarchaea group</taxon>
        <taxon>Methanomicrobia</taxon>
        <taxon>Methanosarcinales</taxon>
        <taxon>Methanosarcinaceae</taxon>
        <taxon>Methanolobus</taxon>
    </lineage>
</organism>
<dbReference type="EMBL" id="CP058215">
    <property type="protein sequence ID" value="QLC48808.1"/>
    <property type="molecule type" value="Genomic_DNA"/>
</dbReference>
<keyword evidence="3" id="KW-1185">Reference proteome</keyword>
<dbReference type="GeneID" id="55820049"/>
<dbReference type="KEGG" id="mzi:HWN40_00200"/>
<sequence>MDITGKKGKVVMQNLKYLNDSVMAILLLMPVTLVITFEALDATHNLKLLSIATWIVYLMGLWYVAARVFKLNKTLIAYLDEE</sequence>
<dbReference type="Proteomes" id="UP000509594">
    <property type="component" value="Chromosome"/>
</dbReference>
<evidence type="ECO:0000313" key="2">
    <source>
        <dbReference type="EMBL" id="QLC48808.1"/>
    </source>
</evidence>
<gene>
    <name evidence="2" type="ORF">HWN40_00200</name>
</gene>
<name>A0A7D5I2T8_9EURY</name>
<feature type="transmembrane region" description="Helical" evidence="1">
    <location>
        <begin position="46"/>
        <end position="65"/>
    </location>
</feature>